<feature type="region of interest" description="Disordered" evidence="2">
    <location>
        <begin position="1"/>
        <end position="41"/>
    </location>
</feature>
<keyword evidence="4" id="KW-1185">Reference proteome</keyword>
<dbReference type="Proteomes" id="UP000184330">
    <property type="component" value="Unassembled WGS sequence"/>
</dbReference>
<sequence>MPSAKRSIDAGSTEEPPTKSRRLIKEKDTPSKEEDLLEEETNIPSTLHPCECFPALQKQLDVAEKRIERLKRELRNCEERGDVELDKRDDLLFVVLSGDIKDRDWYPVKKQTDSYQSPEKATYTFSEEACNALAKYVAQGEDAANKIGELELVFNDLILYLTKWTFIDWENALTVEQSLKLTGRGVFDAPADILMFRCLKARKLREGGDADDQDYRELQAANHRKCLTISTPKERHSMLKRKITPRRASFYMSTMRDDRSVKKTLISLNLKIFCGYIVGKDGVDNSANRVKSIIQEAHNKIMDEMKASGEKKAFQLASSKLSEMMLEVFFQPSNDLGLWIVG</sequence>
<evidence type="ECO:0000313" key="4">
    <source>
        <dbReference type="Proteomes" id="UP000184330"/>
    </source>
</evidence>
<evidence type="ECO:0000256" key="2">
    <source>
        <dbReference type="SAM" id="MobiDB-lite"/>
    </source>
</evidence>
<feature type="coiled-coil region" evidence="1">
    <location>
        <begin position="53"/>
        <end position="87"/>
    </location>
</feature>
<accession>A0A1L7XMJ4</accession>
<evidence type="ECO:0000313" key="3">
    <source>
        <dbReference type="EMBL" id="CZR66167.1"/>
    </source>
</evidence>
<name>A0A1L7XMJ4_9HELO</name>
<keyword evidence="1" id="KW-0175">Coiled coil</keyword>
<dbReference type="EMBL" id="FJOG01000035">
    <property type="protein sequence ID" value="CZR66167.1"/>
    <property type="molecule type" value="Genomic_DNA"/>
</dbReference>
<reference evidence="3 4" key="1">
    <citation type="submission" date="2016-03" db="EMBL/GenBank/DDBJ databases">
        <authorList>
            <person name="Ploux O."/>
        </authorList>
    </citation>
    <scope>NUCLEOTIDE SEQUENCE [LARGE SCALE GENOMIC DNA]</scope>
    <source>
        <strain evidence="3 4">UAMH 11012</strain>
    </source>
</reference>
<organism evidence="3 4">
    <name type="scientific">Phialocephala subalpina</name>
    <dbReference type="NCBI Taxonomy" id="576137"/>
    <lineage>
        <taxon>Eukaryota</taxon>
        <taxon>Fungi</taxon>
        <taxon>Dikarya</taxon>
        <taxon>Ascomycota</taxon>
        <taxon>Pezizomycotina</taxon>
        <taxon>Leotiomycetes</taxon>
        <taxon>Helotiales</taxon>
        <taxon>Mollisiaceae</taxon>
        <taxon>Phialocephala</taxon>
        <taxon>Phialocephala fortinii species complex</taxon>
    </lineage>
</organism>
<proteinExistence type="predicted"/>
<dbReference type="AlphaFoldDB" id="A0A1L7XMJ4"/>
<gene>
    <name evidence="3" type="ORF">PAC_16068</name>
</gene>
<feature type="compositionally biased region" description="Basic and acidic residues" evidence="2">
    <location>
        <begin position="23"/>
        <end position="34"/>
    </location>
</feature>
<evidence type="ECO:0000256" key="1">
    <source>
        <dbReference type="SAM" id="Coils"/>
    </source>
</evidence>
<protein>
    <submittedName>
        <fullName evidence="3">Uncharacterized protein</fullName>
    </submittedName>
</protein>